<dbReference type="PANTHER" id="PTHR48100:SF44">
    <property type="entry name" value="PHOSPHATASE C1620.13-RELATED"/>
    <property type="match status" value="1"/>
</dbReference>
<protein>
    <submittedName>
        <fullName evidence="4">Putative phosphoglycerate mutase</fullName>
        <ecNumber evidence="4">5.4.2.12</ecNumber>
    </submittedName>
</protein>
<dbReference type="InterPro" id="IPR013078">
    <property type="entry name" value="His_Pase_superF_clade-1"/>
</dbReference>
<dbReference type="Gene3D" id="3.40.50.1240">
    <property type="entry name" value="Phosphoglycerate mutase-like"/>
    <property type="match status" value="1"/>
</dbReference>
<dbReference type="AlphaFoldDB" id="A0A7Y9QWH7"/>
<dbReference type="Proteomes" id="UP000518288">
    <property type="component" value="Unassembled WGS sequence"/>
</dbReference>
<dbReference type="SUPFAM" id="SSF53254">
    <property type="entry name" value="Phosphoglycerate mutase-like"/>
    <property type="match status" value="1"/>
</dbReference>
<dbReference type="GO" id="GO:0016791">
    <property type="term" value="F:phosphatase activity"/>
    <property type="evidence" value="ECO:0007669"/>
    <property type="project" value="TreeGrafter"/>
</dbReference>
<dbReference type="CDD" id="cd07067">
    <property type="entry name" value="HP_PGM_like"/>
    <property type="match status" value="1"/>
</dbReference>
<keyword evidence="5" id="KW-1185">Reference proteome</keyword>
<gene>
    <name evidence="4" type="ORF">BDD16_001177</name>
</gene>
<evidence type="ECO:0000256" key="1">
    <source>
        <dbReference type="PIRSR" id="PIRSR613078-1"/>
    </source>
</evidence>
<dbReference type="EC" id="5.4.2.12" evidence="4"/>
<feature type="binding site" evidence="2">
    <location>
        <position position="63"/>
    </location>
    <ligand>
        <name>substrate</name>
    </ligand>
</feature>
<evidence type="ECO:0000313" key="4">
    <source>
        <dbReference type="EMBL" id="NYG32191.1"/>
    </source>
</evidence>
<dbReference type="RefSeq" id="WP_179633107.1">
    <property type="nucleotide sequence ID" value="NZ_JACCFH010000001.1"/>
</dbReference>
<evidence type="ECO:0000313" key="5">
    <source>
        <dbReference type="Proteomes" id="UP000518288"/>
    </source>
</evidence>
<accession>A0A7Y9QWH7</accession>
<name>A0A7Y9QWH7_9BURK</name>
<proteinExistence type="predicted"/>
<feature type="binding site" evidence="2">
    <location>
        <begin position="13"/>
        <end position="20"/>
    </location>
    <ligand>
        <name>substrate</name>
    </ligand>
</feature>
<dbReference type="PANTHER" id="PTHR48100">
    <property type="entry name" value="BROAD-SPECIFICITY PHOSPHATASE YOR283W-RELATED"/>
    <property type="match status" value="1"/>
</dbReference>
<feature type="region of interest" description="Disordered" evidence="3">
    <location>
        <begin position="209"/>
        <end position="228"/>
    </location>
</feature>
<keyword evidence="4" id="KW-0413">Isomerase</keyword>
<sequence length="228" mass="24862">MGHGSSTRILAIRHGETAWNVDTRIQGQFDIPLNDTGFWQAERVAEALADEDIAVLYASDLVRAAETANAISRRIGLPVLHDVGLRERNFGLFQGRTVAEVEAIHPELVQRWKAREPDFEPEGAESLRTFYARSIDTVHRLAAAHPGQTVVMVAHGGVLDCLYRAACGMPIEAPRTWQLGNASINRLLFTGTRLTMVGWGDTQHLDGAALEESSDGGRDGSTPAHSLS</sequence>
<feature type="active site" description="Proton donor/acceptor" evidence="1">
    <location>
        <position position="87"/>
    </location>
</feature>
<feature type="active site" description="Tele-phosphohistidine intermediate" evidence="1">
    <location>
        <position position="14"/>
    </location>
</feature>
<evidence type="ECO:0000256" key="2">
    <source>
        <dbReference type="PIRSR" id="PIRSR613078-2"/>
    </source>
</evidence>
<comment type="caution">
    <text evidence="4">The sequence shown here is derived from an EMBL/GenBank/DDBJ whole genome shotgun (WGS) entry which is preliminary data.</text>
</comment>
<organism evidence="4 5">
    <name type="scientific">Sphaerotilus montanus</name>
    <dbReference type="NCBI Taxonomy" id="522889"/>
    <lineage>
        <taxon>Bacteria</taxon>
        <taxon>Pseudomonadati</taxon>
        <taxon>Pseudomonadota</taxon>
        <taxon>Betaproteobacteria</taxon>
        <taxon>Burkholderiales</taxon>
        <taxon>Sphaerotilaceae</taxon>
        <taxon>Sphaerotilus</taxon>
    </lineage>
</organism>
<dbReference type="InterPro" id="IPR050275">
    <property type="entry name" value="PGM_Phosphatase"/>
</dbReference>
<dbReference type="EMBL" id="JACCFH010000001">
    <property type="protein sequence ID" value="NYG32191.1"/>
    <property type="molecule type" value="Genomic_DNA"/>
</dbReference>
<dbReference type="GO" id="GO:0004619">
    <property type="term" value="F:phosphoglycerate mutase activity"/>
    <property type="evidence" value="ECO:0007669"/>
    <property type="project" value="UniProtKB-EC"/>
</dbReference>
<dbReference type="InterPro" id="IPR029033">
    <property type="entry name" value="His_PPase_superfam"/>
</dbReference>
<evidence type="ECO:0000256" key="3">
    <source>
        <dbReference type="SAM" id="MobiDB-lite"/>
    </source>
</evidence>
<dbReference type="GO" id="GO:0005829">
    <property type="term" value="C:cytosol"/>
    <property type="evidence" value="ECO:0007669"/>
    <property type="project" value="TreeGrafter"/>
</dbReference>
<dbReference type="Pfam" id="PF00300">
    <property type="entry name" value="His_Phos_1"/>
    <property type="match status" value="1"/>
</dbReference>
<dbReference type="SMART" id="SM00855">
    <property type="entry name" value="PGAM"/>
    <property type="match status" value="1"/>
</dbReference>
<reference evidence="4 5" key="1">
    <citation type="submission" date="2020-07" db="EMBL/GenBank/DDBJ databases">
        <title>Genomic Encyclopedia of Archaeal and Bacterial Type Strains, Phase II (KMG-II): from individual species to whole genera.</title>
        <authorList>
            <person name="Goeker M."/>
        </authorList>
    </citation>
    <scope>NUCLEOTIDE SEQUENCE [LARGE SCALE GENOMIC DNA]</scope>
    <source>
        <strain evidence="4 5">DSM 21226</strain>
    </source>
</reference>